<dbReference type="RefSeq" id="XP_001219469.1">
    <property type="nucleotide sequence ID" value="XM_001219468.1"/>
</dbReference>
<protein>
    <submittedName>
        <fullName evidence="1">Uncharacterized protein</fullName>
    </submittedName>
</protein>
<accession>Q2HHQ6</accession>
<reference evidence="2" key="1">
    <citation type="journal article" date="2015" name="Genome Announc.">
        <title>Draft genome sequence of the cellulolytic fungus Chaetomium globosum.</title>
        <authorList>
            <person name="Cuomo C.A."/>
            <person name="Untereiner W.A."/>
            <person name="Ma L.-J."/>
            <person name="Grabherr M."/>
            <person name="Birren B.W."/>
        </authorList>
    </citation>
    <scope>NUCLEOTIDE SEQUENCE [LARGE SCALE GENOMIC DNA]</scope>
    <source>
        <strain evidence="2">ATCC 6205 / CBS 148.51 / DSM 1962 / NBRC 6347 / NRRL 1970</strain>
    </source>
</reference>
<evidence type="ECO:0000313" key="2">
    <source>
        <dbReference type="Proteomes" id="UP000001056"/>
    </source>
</evidence>
<evidence type="ECO:0000313" key="1">
    <source>
        <dbReference type="EMBL" id="EAQ92013.1"/>
    </source>
</evidence>
<name>Q2HHQ6_CHAGB</name>
<organism evidence="1 2">
    <name type="scientific">Chaetomium globosum (strain ATCC 6205 / CBS 148.51 / DSM 1962 / NBRC 6347 / NRRL 1970)</name>
    <name type="common">Soil fungus</name>
    <dbReference type="NCBI Taxonomy" id="306901"/>
    <lineage>
        <taxon>Eukaryota</taxon>
        <taxon>Fungi</taxon>
        <taxon>Dikarya</taxon>
        <taxon>Ascomycota</taxon>
        <taxon>Pezizomycotina</taxon>
        <taxon>Sordariomycetes</taxon>
        <taxon>Sordariomycetidae</taxon>
        <taxon>Sordariales</taxon>
        <taxon>Chaetomiaceae</taxon>
        <taxon>Chaetomium</taxon>
    </lineage>
</organism>
<dbReference type="GeneID" id="4388030"/>
<dbReference type="InParanoid" id="Q2HHQ6"/>
<dbReference type="Proteomes" id="UP000001056">
    <property type="component" value="Unassembled WGS sequence"/>
</dbReference>
<gene>
    <name evidence="1" type="ORF">CHGG_00248</name>
</gene>
<dbReference type="AlphaFoldDB" id="Q2HHQ6"/>
<proteinExistence type="predicted"/>
<dbReference type="EMBL" id="CH408029">
    <property type="protein sequence ID" value="EAQ92013.1"/>
    <property type="molecule type" value="Genomic_DNA"/>
</dbReference>
<keyword evidence="2" id="KW-1185">Reference proteome</keyword>
<dbReference type="HOGENOM" id="CLU_1992364_0_0_1"/>
<dbReference type="VEuPathDB" id="FungiDB:CHGG_00248"/>
<sequence length="125" mass="13924">MIVENFGKMGQSWWSASRRQTLYSPLQVLDLLETKREESDALAVGGVVRQPPLDASSERGLLVGKISTWGTDNPEADGNRILKEVKGVKRDEMRSVRVELSVCQFKLILVTSRNQLVQSSASAMF</sequence>